<comment type="caution">
    <text evidence="2">The sequence shown here is derived from an EMBL/GenBank/DDBJ whole genome shotgun (WGS) entry which is preliminary data.</text>
</comment>
<dbReference type="PANTHER" id="PTHR11575:SF24">
    <property type="entry name" value="5'-NUCLEOTIDASE"/>
    <property type="match status" value="1"/>
</dbReference>
<reference evidence="2 3" key="1">
    <citation type="submission" date="2020-03" db="EMBL/GenBank/DDBJ databases">
        <title>Genomic Encyclopedia of Type Strains, Phase IV (KMG-IV): sequencing the most valuable type-strain genomes for metagenomic binning, comparative biology and taxonomic classification.</title>
        <authorList>
            <person name="Goeker M."/>
        </authorList>
    </citation>
    <scope>NUCLEOTIDE SEQUENCE [LARGE SCALE GENOMIC DNA]</scope>
    <source>
        <strain evidence="2 3">DSM 5718</strain>
    </source>
</reference>
<organism evidence="2 3">
    <name type="scientific">Thermonema lapsum</name>
    <dbReference type="NCBI Taxonomy" id="28195"/>
    <lineage>
        <taxon>Bacteria</taxon>
        <taxon>Pseudomonadati</taxon>
        <taxon>Bacteroidota</taxon>
        <taxon>Cytophagia</taxon>
        <taxon>Cytophagales</taxon>
        <taxon>Thermonemataceae</taxon>
        <taxon>Thermonema</taxon>
    </lineage>
</organism>
<dbReference type="EMBL" id="JAASRN010000001">
    <property type="protein sequence ID" value="NIK72717.1"/>
    <property type="molecule type" value="Genomic_DNA"/>
</dbReference>
<dbReference type="GO" id="GO:0016787">
    <property type="term" value="F:hydrolase activity"/>
    <property type="evidence" value="ECO:0007669"/>
    <property type="project" value="InterPro"/>
</dbReference>
<dbReference type="PANTHER" id="PTHR11575">
    <property type="entry name" value="5'-NUCLEOTIDASE-RELATED"/>
    <property type="match status" value="1"/>
</dbReference>
<proteinExistence type="predicted"/>
<dbReference type="Gene3D" id="3.90.780.10">
    <property type="entry name" value="5'-Nucleotidase, C-terminal domain"/>
    <property type="match status" value="1"/>
</dbReference>
<dbReference type="Pfam" id="PF02872">
    <property type="entry name" value="5_nucleotid_C"/>
    <property type="match status" value="1"/>
</dbReference>
<gene>
    <name evidence="2" type="ORF">FHS56_000203</name>
</gene>
<dbReference type="InterPro" id="IPR006179">
    <property type="entry name" value="5_nucleotidase/apyrase"/>
</dbReference>
<dbReference type="AlphaFoldDB" id="A0A846MMX1"/>
<evidence type="ECO:0000313" key="3">
    <source>
        <dbReference type="Proteomes" id="UP000537126"/>
    </source>
</evidence>
<dbReference type="InterPro" id="IPR008334">
    <property type="entry name" value="5'-Nucleotdase_C"/>
</dbReference>
<dbReference type="InterPro" id="IPR036907">
    <property type="entry name" value="5'-Nucleotdase_C_sf"/>
</dbReference>
<accession>A0A846MMX1</accession>
<keyword evidence="3" id="KW-1185">Reference proteome</keyword>
<dbReference type="RefSeq" id="WP_166918029.1">
    <property type="nucleotide sequence ID" value="NZ_JAASRN010000001.1"/>
</dbReference>
<feature type="domain" description="5'-Nucleotidase C-terminal" evidence="1">
    <location>
        <begin position="76"/>
        <end position="208"/>
    </location>
</feature>
<evidence type="ECO:0000313" key="2">
    <source>
        <dbReference type="EMBL" id="NIK72717.1"/>
    </source>
</evidence>
<protein>
    <submittedName>
        <fullName evidence="2">2',3'-cyclic-nucleotide 2'-phosphodiesterase (5'-nucleotidase family)</fullName>
    </submittedName>
</protein>
<dbReference type="GO" id="GO:0009166">
    <property type="term" value="P:nucleotide catabolic process"/>
    <property type="evidence" value="ECO:0007669"/>
    <property type="project" value="InterPro"/>
</dbReference>
<dbReference type="Proteomes" id="UP000537126">
    <property type="component" value="Unassembled WGS sequence"/>
</dbReference>
<dbReference type="PRINTS" id="PR01607">
    <property type="entry name" value="APYRASEFAMLY"/>
</dbReference>
<name>A0A846MMX1_9BACT</name>
<dbReference type="SUPFAM" id="SSF55816">
    <property type="entry name" value="5'-nucleotidase (syn. UDP-sugar hydrolase), C-terminal domain"/>
    <property type="match status" value="1"/>
</dbReference>
<dbReference type="PROSITE" id="PS51257">
    <property type="entry name" value="PROKAR_LIPOPROTEIN"/>
    <property type="match status" value="1"/>
</dbReference>
<evidence type="ECO:0000259" key="1">
    <source>
        <dbReference type="Pfam" id="PF02872"/>
    </source>
</evidence>
<sequence length="251" mass="28029">MKKYAMVRYMAYAMVVALLLGACQKRLQYQSKVEFIPINSELLADAHIDSIIAPYKQRLTAEISRVLAYSDTAVDRPKSSYEHPLGNFTADLMLQKAQALQPQASISVITFGGLRTGFPAGAVTVGDMFELMPFENELVILTVEGKTLAKLFDYMIRKKNTALGGIRLEIADGKVRNAWIAGEAWNPKHTYLVAISDYLANGGDEMDFWKEAKKREETGLKIRDILIEGVEKAGKHNAIHLHLDGRVKLLE</sequence>
<dbReference type="GO" id="GO:0030288">
    <property type="term" value="C:outer membrane-bounded periplasmic space"/>
    <property type="evidence" value="ECO:0007669"/>
    <property type="project" value="TreeGrafter"/>
</dbReference>